<comment type="catalytic activity">
    <reaction evidence="1 9">
        <text>Endonucleolytic cleavage to 5'-phosphomonoester.</text>
        <dbReference type="EC" id="3.1.26.3"/>
    </reaction>
</comment>
<dbReference type="GO" id="GO:0003725">
    <property type="term" value="F:double-stranded RNA binding"/>
    <property type="evidence" value="ECO:0007669"/>
    <property type="project" value="TreeGrafter"/>
</dbReference>
<reference evidence="12 13" key="1">
    <citation type="submission" date="2018-03" db="EMBL/GenBank/DDBJ databases">
        <title>Genomic Encyclopedia of Archaeal and Bacterial Type Strains, Phase II (KMG-II): from individual species to whole genera.</title>
        <authorList>
            <person name="Goeker M."/>
        </authorList>
    </citation>
    <scope>NUCLEOTIDE SEQUENCE [LARGE SCALE GENOMIC DNA]</scope>
    <source>
        <strain evidence="12 13">DSM 28229</strain>
    </source>
</reference>
<gene>
    <name evidence="9" type="primary">rnc</name>
    <name evidence="12" type="ORF">BC781_106286</name>
</gene>
<dbReference type="InterPro" id="IPR011907">
    <property type="entry name" value="RNase_III"/>
</dbReference>
<protein>
    <recommendedName>
        <fullName evidence="9">Ribonuclease 3</fullName>
        <ecNumber evidence="9">3.1.26.3</ecNumber>
    </recommendedName>
    <alternativeName>
        <fullName evidence="9">Ribonuclease III</fullName>
        <shortName evidence="9">RNase III</shortName>
    </alternativeName>
</protein>
<comment type="cofactor">
    <cofactor evidence="9">
        <name>Mg(2+)</name>
        <dbReference type="ChEBI" id="CHEBI:18420"/>
    </cofactor>
</comment>
<dbReference type="SMART" id="SM00358">
    <property type="entry name" value="DSRM"/>
    <property type="match status" value="1"/>
</dbReference>
<keyword evidence="5 9" id="KW-0540">Nuclease</keyword>
<keyword evidence="7 9" id="KW-0378">Hydrolase</keyword>
<dbReference type="AlphaFoldDB" id="A0A315Z7J9"/>
<feature type="active site" evidence="9">
    <location>
        <position position="136"/>
    </location>
</feature>
<keyword evidence="13" id="KW-1185">Reference proteome</keyword>
<evidence type="ECO:0000313" key="13">
    <source>
        <dbReference type="Proteomes" id="UP000245535"/>
    </source>
</evidence>
<keyword evidence="9" id="KW-0460">Magnesium</keyword>
<evidence type="ECO:0000259" key="10">
    <source>
        <dbReference type="PROSITE" id="PS50137"/>
    </source>
</evidence>
<comment type="subcellular location">
    <subcellularLocation>
        <location evidence="9">Cytoplasm</location>
    </subcellularLocation>
</comment>
<feature type="domain" description="RNase III" evidence="11">
    <location>
        <begin position="12"/>
        <end position="147"/>
    </location>
</feature>
<dbReference type="Proteomes" id="UP000245535">
    <property type="component" value="Unassembled WGS sequence"/>
</dbReference>
<evidence type="ECO:0000256" key="2">
    <source>
        <dbReference type="ARBA" id="ARBA00010183"/>
    </source>
</evidence>
<evidence type="ECO:0000313" key="12">
    <source>
        <dbReference type="EMBL" id="PWJ39385.1"/>
    </source>
</evidence>
<dbReference type="InterPro" id="IPR014720">
    <property type="entry name" value="dsRBD_dom"/>
</dbReference>
<dbReference type="GO" id="GO:0046872">
    <property type="term" value="F:metal ion binding"/>
    <property type="evidence" value="ECO:0007669"/>
    <property type="project" value="UniProtKB-KW"/>
</dbReference>
<feature type="active site" evidence="9">
    <location>
        <position position="66"/>
    </location>
</feature>
<dbReference type="SMART" id="SM00535">
    <property type="entry name" value="RIBOc"/>
    <property type="match status" value="1"/>
</dbReference>
<evidence type="ECO:0000256" key="8">
    <source>
        <dbReference type="ARBA" id="ARBA00022884"/>
    </source>
</evidence>
<dbReference type="GO" id="GO:0008033">
    <property type="term" value="P:tRNA processing"/>
    <property type="evidence" value="ECO:0007669"/>
    <property type="project" value="UniProtKB-KW"/>
</dbReference>
<keyword evidence="9" id="KW-0699">rRNA-binding</keyword>
<dbReference type="SUPFAM" id="SSF54768">
    <property type="entry name" value="dsRNA-binding domain-like"/>
    <property type="match status" value="1"/>
</dbReference>
<dbReference type="NCBIfam" id="TIGR02191">
    <property type="entry name" value="RNaseIII"/>
    <property type="match status" value="1"/>
</dbReference>
<dbReference type="SUPFAM" id="SSF69065">
    <property type="entry name" value="RNase III domain-like"/>
    <property type="match status" value="1"/>
</dbReference>
<dbReference type="GO" id="GO:0006364">
    <property type="term" value="P:rRNA processing"/>
    <property type="evidence" value="ECO:0007669"/>
    <property type="project" value="UniProtKB-UniRule"/>
</dbReference>
<evidence type="ECO:0000256" key="1">
    <source>
        <dbReference type="ARBA" id="ARBA00000109"/>
    </source>
</evidence>
<keyword evidence="9" id="KW-0963">Cytoplasm</keyword>
<dbReference type="GO" id="GO:0019843">
    <property type="term" value="F:rRNA binding"/>
    <property type="evidence" value="ECO:0007669"/>
    <property type="project" value="UniProtKB-KW"/>
</dbReference>
<dbReference type="EC" id="3.1.26.3" evidence="9"/>
<comment type="caution">
    <text evidence="12">The sequence shown here is derived from an EMBL/GenBank/DDBJ whole genome shotgun (WGS) entry which is preliminary data.</text>
</comment>
<comment type="subunit">
    <text evidence="9">Homodimer.</text>
</comment>
<evidence type="ECO:0000256" key="7">
    <source>
        <dbReference type="ARBA" id="ARBA00022801"/>
    </source>
</evidence>
<keyword evidence="6 9" id="KW-0255">Endonuclease</keyword>
<keyword evidence="9" id="KW-0479">Metal-binding</keyword>
<dbReference type="InterPro" id="IPR000999">
    <property type="entry name" value="RNase_III_dom"/>
</dbReference>
<keyword evidence="8 9" id="KW-0694">RNA-binding</keyword>
<evidence type="ECO:0000256" key="6">
    <source>
        <dbReference type="ARBA" id="ARBA00022759"/>
    </source>
</evidence>
<dbReference type="FunFam" id="1.10.1520.10:FF:000001">
    <property type="entry name" value="Ribonuclease 3"/>
    <property type="match status" value="1"/>
</dbReference>
<evidence type="ECO:0000256" key="3">
    <source>
        <dbReference type="ARBA" id="ARBA00022552"/>
    </source>
</evidence>
<accession>A0A315Z7J9</accession>
<proteinExistence type="inferred from homology"/>
<dbReference type="PROSITE" id="PS00517">
    <property type="entry name" value="RNASE_3_1"/>
    <property type="match status" value="1"/>
</dbReference>
<dbReference type="GO" id="GO:0010468">
    <property type="term" value="P:regulation of gene expression"/>
    <property type="evidence" value="ECO:0007669"/>
    <property type="project" value="TreeGrafter"/>
</dbReference>
<evidence type="ECO:0000256" key="9">
    <source>
        <dbReference type="HAMAP-Rule" id="MF_00104"/>
    </source>
</evidence>
<dbReference type="PROSITE" id="PS50142">
    <property type="entry name" value="RNASE_3_2"/>
    <property type="match status" value="1"/>
</dbReference>
<dbReference type="CDD" id="cd00593">
    <property type="entry name" value="RIBOc"/>
    <property type="match status" value="1"/>
</dbReference>
<dbReference type="Pfam" id="PF00035">
    <property type="entry name" value="dsrm"/>
    <property type="match status" value="1"/>
</dbReference>
<dbReference type="CDD" id="cd10845">
    <property type="entry name" value="DSRM_RNAse_III_family"/>
    <property type="match status" value="1"/>
</dbReference>
<keyword evidence="3 9" id="KW-0698">rRNA processing</keyword>
<dbReference type="Gene3D" id="3.30.160.20">
    <property type="match status" value="1"/>
</dbReference>
<feature type="binding site" evidence="9">
    <location>
        <position position="133"/>
    </location>
    <ligand>
        <name>Mg(2+)</name>
        <dbReference type="ChEBI" id="CHEBI:18420"/>
    </ligand>
</feature>
<evidence type="ECO:0000256" key="4">
    <source>
        <dbReference type="ARBA" id="ARBA00022664"/>
    </source>
</evidence>
<feature type="domain" description="DRBM" evidence="10">
    <location>
        <begin position="175"/>
        <end position="243"/>
    </location>
</feature>
<dbReference type="HAMAP" id="MF_00104">
    <property type="entry name" value="RNase_III"/>
    <property type="match status" value="1"/>
</dbReference>
<dbReference type="GO" id="GO:0006397">
    <property type="term" value="P:mRNA processing"/>
    <property type="evidence" value="ECO:0007669"/>
    <property type="project" value="UniProtKB-UniRule"/>
</dbReference>
<dbReference type="EMBL" id="QGDO01000006">
    <property type="protein sequence ID" value="PWJ39385.1"/>
    <property type="molecule type" value="Genomic_DNA"/>
</dbReference>
<dbReference type="PANTHER" id="PTHR11207:SF0">
    <property type="entry name" value="RIBONUCLEASE 3"/>
    <property type="match status" value="1"/>
</dbReference>
<keyword evidence="4 9" id="KW-0507">mRNA processing</keyword>
<dbReference type="GO" id="GO:0005737">
    <property type="term" value="C:cytoplasm"/>
    <property type="evidence" value="ECO:0007669"/>
    <property type="project" value="UniProtKB-SubCell"/>
</dbReference>
<keyword evidence="9" id="KW-0819">tRNA processing</keyword>
<comment type="function">
    <text evidence="9">Digests double-stranded RNA. Involved in the processing of primary rRNA transcript to yield the immediate precursors to the large and small rRNAs (23S and 16S). Processes some mRNAs, and tRNAs when they are encoded in the rRNA operon. Processes pre-crRNA and tracrRNA of type II CRISPR loci if present in the organism.</text>
</comment>
<name>A0A315Z7J9_SEDFL</name>
<dbReference type="Pfam" id="PF14622">
    <property type="entry name" value="Ribonucleas_3_3"/>
    <property type="match status" value="1"/>
</dbReference>
<dbReference type="PROSITE" id="PS50137">
    <property type="entry name" value="DS_RBD"/>
    <property type="match status" value="1"/>
</dbReference>
<feature type="binding site" evidence="9">
    <location>
        <position position="62"/>
    </location>
    <ligand>
        <name>Mg(2+)</name>
        <dbReference type="ChEBI" id="CHEBI:18420"/>
    </ligand>
</feature>
<dbReference type="InterPro" id="IPR036389">
    <property type="entry name" value="RNase_III_sf"/>
</dbReference>
<feature type="binding site" evidence="9">
    <location>
        <position position="136"/>
    </location>
    <ligand>
        <name>Mg(2+)</name>
        <dbReference type="ChEBI" id="CHEBI:18420"/>
    </ligand>
</feature>
<dbReference type="PANTHER" id="PTHR11207">
    <property type="entry name" value="RIBONUCLEASE III"/>
    <property type="match status" value="1"/>
</dbReference>
<comment type="similarity">
    <text evidence="2">Belongs to the ribonuclease III family.</text>
</comment>
<dbReference type="Gene3D" id="1.10.1520.10">
    <property type="entry name" value="Ribonuclease III domain"/>
    <property type="match status" value="1"/>
</dbReference>
<sequence>MLKIIQRWFIRYSEQDRKLDKAVTGITGRRPYNIRLYRLAMKHSSVAAETVKGFKESNERLEYLGDAVLGAIVAEYLFKRYPFKDEGFLTEIRSRIVNRESLNKLAVKIGLSQLVEFEGRKRSNLSHKSIYGDAMEAFIGAVYLDKGFHFTRRFIIRKLLMQHYDIEAVIETTTNFKSLVIEWAQKLNHKVEFNISETRGSKHNKQFKVDLSVDGEVVATGNGFSKKKAEQDAARKACEALDIP</sequence>
<evidence type="ECO:0000259" key="11">
    <source>
        <dbReference type="PROSITE" id="PS50142"/>
    </source>
</evidence>
<evidence type="ECO:0000256" key="5">
    <source>
        <dbReference type="ARBA" id="ARBA00022722"/>
    </source>
</evidence>
<dbReference type="GO" id="GO:0004525">
    <property type="term" value="F:ribonuclease III activity"/>
    <property type="evidence" value="ECO:0007669"/>
    <property type="project" value="UniProtKB-UniRule"/>
</dbReference>
<organism evidence="12 13">
    <name type="scientific">Sediminitomix flava</name>
    <dbReference type="NCBI Taxonomy" id="379075"/>
    <lineage>
        <taxon>Bacteria</taxon>
        <taxon>Pseudomonadati</taxon>
        <taxon>Bacteroidota</taxon>
        <taxon>Cytophagia</taxon>
        <taxon>Cytophagales</taxon>
        <taxon>Flammeovirgaceae</taxon>
        <taxon>Sediminitomix</taxon>
    </lineage>
</organism>